<name>A0ABZ0GJK4_9GAMM</name>
<dbReference type="Proteomes" id="UP001301442">
    <property type="component" value="Chromosome"/>
</dbReference>
<dbReference type="RefSeq" id="WP_348394773.1">
    <property type="nucleotide sequence ID" value="NZ_CP136600.1"/>
</dbReference>
<organism evidence="2 3">
    <name type="scientific">Thalassotalea fonticola</name>
    <dbReference type="NCBI Taxonomy" id="3065649"/>
    <lineage>
        <taxon>Bacteria</taxon>
        <taxon>Pseudomonadati</taxon>
        <taxon>Pseudomonadota</taxon>
        <taxon>Gammaproteobacteria</taxon>
        <taxon>Alteromonadales</taxon>
        <taxon>Colwelliaceae</taxon>
        <taxon>Thalassotalea</taxon>
    </lineage>
</organism>
<accession>A0ABZ0GJK4</accession>
<feature type="compositionally biased region" description="Low complexity" evidence="1">
    <location>
        <begin position="128"/>
        <end position="143"/>
    </location>
</feature>
<keyword evidence="3" id="KW-1185">Reference proteome</keyword>
<protein>
    <recommendedName>
        <fullName evidence="4">DUF1842 domain-containing protein</fullName>
    </recommendedName>
</protein>
<evidence type="ECO:0000313" key="3">
    <source>
        <dbReference type="Proteomes" id="UP001301442"/>
    </source>
</evidence>
<gene>
    <name evidence="2" type="ORF">RI844_11250</name>
</gene>
<evidence type="ECO:0008006" key="4">
    <source>
        <dbReference type="Google" id="ProtNLM"/>
    </source>
</evidence>
<dbReference type="EMBL" id="CP136600">
    <property type="protein sequence ID" value="WOH35958.1"/>
    <property type="molecule type" value="Genomic_DNA"/>
</dbReference>
<evidence type="ECO:0000313" key="2">
    <source>
        <dbReference type="EMBL" id="WOH35958.1"/>
    </source>
</evidence>
<sequence>MQLTLSQTINKTCLIGLSYFDNKQNLLKQTMLAGTVTAVDKEMGITVELLSSAEQSQDKAKSVPSKPANFILPANLSCWFIAPKGDFHTSQAGVKITNPDYLITWDIYQTKAQKTEQENNGKPVDGEQQWWQWQPRTQPPQIG</sequence>
<reference evidence="2 3" key="1">
    <citation type="submission" date="2023-09" db="EMBL/GenBank/DDBJ databases">
        <authorList>
            <person name="Qi X."/>
        </authorList>
    </citation>
    <scope>NUCLEOTIDE SEQUENCE [LARGE SCALE GENOMIC DNA]</scope>
    <source>
        <strain evidence="2 3">S1-1</strain>
    </source>
</reference>
<evidence type="ECO:0000256" key="1">
    <source>
        <dbReference type="SAM" id="MobiDB-lite"/>
    </source>
</evidence>
<proteinExistence type="predicted"/>
<feature type="region of interest" description="Disordered" evidence="1">
    <location>
        <begin position="113"/>
        <end position="143"/>
    </location>
</feature>